<keyword evidence="3" id="KW-1185">Reference proteome</keyword>
<dbReference type="EMBL" id="JAWQEG010000113">
    <property type="protein sequence ID" value="KAK3894377.1"/>
    <property type="molecule type" value="Genomic_DNA"/>
</dbReference>
<evidence type="ECO:0000256" key="1">
    <source>
        <dbReference type="SAM" id="MobiDB-lite"/>
    </source>
</evidence>
<feature type="region of interest" description="Disordered" evidence="1">
    <location>
        <begin position="1"/>
        <end position="31"/>
    </location>
</feature>
<name>A0AAE1GM16_PETCI</name>
<gene>
    <name evidence="2" type="ORF">Pcinc_001838</name>
</gene>
<protein>
    <submittedName>
        <fullName evidence="2">Uncharacterized protein</fullName>
    </submittedName>
</protein>
<reference evidence="2" key="1">
    <citation type="submission" date="2023-10" db="EMBL/GenBank/DDBJ databases">
        <title>Genome assemblies of two species of porcelain crab, Petrolisthes cinctipes and Petrolisthes manimaculis (Anomura: Porcellanidae).</title>
        <authorList>
            <person name="Angst P."/>
        </authorList>
    </citation>
    <scope>NUCLEOTIDE SEQUENCE</scope>
    <source>
        <strain evidence="2">PB745_01</strain>
        <tissue evidence="2">Gill</tissue>
    </source>
</reference>
<comment type="caution">
    <text evidence="2">The sequence shown here is derived from an EMBL/GenBank/DDBJ whole genome shotgun (WGS) entry which is preliminary data.</text>
</comment>
<dbReference type="Proteomes" id="UP001286313">
    <property type="component" value="Unassembled WGS sequence"/>
</dbReference>
<dbReference type="AlphaFoldDB" id="A0AAE1GM16"/>
<evidence type="ECO:0000313" key="2">
    <source>
        <dbReference type="EMBL" id="KAK3894377.1"/>
    </source>
</evidence>
<evidence type="ECO:0000313" key="3">
    <source>
        <dbReference type="Proteomes" id="UP001286313"/>
    </source>
</evidence>
<accession>A0AAE1GM16</accession>
<proteinExistence type="predicted"/>
<organism evidence="2 3">
    <name type="scientific">Petrolisthes cinctipes</name>
    <name type="common">Flat porcelain crab</name>
    <dbReference type="NCBI Taxonomy" id="88211"/>
    <lineage>
        <taxon>Eukaryota</taxon>
        <taxon>Metazoa</taxon>
        <taxon>Ecdysozoa</taxon>
        <taxon>Arthropoda</taxon>
        <taxon>Crustacea</taxon>
        <taxon>Multicrustacea</taxon>
        <taxon>Malacostraca</taxon>
        <taxon>Eumalacostraca</taxon>
        <taxon>Eucarida</taxon>
        <taxon>Decapoda</taxon>
        <taxon>Pleocyemata</taxon>
        <taxon>Anomura</taxon>
        <taxon>Galatheoidea</taxon>
        <taxon>Porcellanidae</taxon>
        <taxon>Petrolisthes</taxon>
    </lineage>
</organism>
<sequence>MGQRARTDGLAGSGVDSASPSVRQSRVADRVSGPLTQVVAPPAFTLLSPRPDYLTGVVLGASWWRPLINDAFWGAEGAS</sequence>